<dbReference type="Pfam" id="PF00106">
    <property type="entry name" value="adh_short"/>
    <property type="match status" value="1"/>
</dbReference>
<accession>A0ABR1SEC2</accession>
<organism evidence="4 5">
    <name type="scientific">Apiospora rasikravindrae</name>
    <dbReference type="NCBI Taxonomy" id="990691"/>
    <lineage>
        <taxon>Eukaryota</taxon>
        <taxon>Fungi</taxon>
        <taxon>Dikarya</taxon>
        <taxon>Ascomycota</taxon>
        <taxon>Pezizomycotina</taxon>
        <taxon>Sordariomycetes</taxon>
        <taxon>Xylariomycetidae</taxon>
        <taxon>Amphisphaeriales</taxon>
        <taxon>Apiosporaceae</taxon>
        <taxon>Apiospora</taxon>
    </lineage>
</organism>
<protein>
    <recommendedName>
        <fullName evidence="3">Ketoreductase domain-containing protein</fullName>
    </recommendedName>
</protein>
<evidence type="ECO:0000256" key="2">
    <source>
        <dbReference type="ARBA" id="ARBA00023002"/>
    </source>
</evidence>
<dbReference type="Gene3D" id="3.40.50.720">
    <property type="entry name" value="NAD(P)-binding Rossmann-like Domain"/>
    <property type="match status" value="1"/>
</dbReference>
<dbReference type="PANTHER" id="PTHR44196">
    <property type="entry name" value="DEHYDROGENASE/REDUCTASE SDR FAMILY MEMBER 7B"/>
    <property type="match status" value="1"/>
</dbReference>
<comment type="similarity">
    <text evidence="1">Belongs to the short-chain dehydrogenases/reductases (SDR) family.</text>
</comment>
<dbReference type="PANTHER" id="PTHR44196:SF1">
    <property type="entry name" value="DEHYDROGENASE_REDUCTASE SDR FAMILY MEMBER 7B"/>
    <property type="match status" value="1"/>
</dbReference>
<dbReference type="CDD" id="cd05233">
    <property type="entry name" value="SDR_c"/>
    <property type="match status" value="1"/>
</dbReference>
<evidence type="ECO:0000259" key="3">
    <source>
        <dbReference type="SMART" id="SM00822"/>
    </source>
</evidence>
<gene>
    <name evidence="4" type="ORF">PG993_010870</name>
</gene>
<evidence type="ECO:0000256" key="1">
    <source>
        <dbReference type="ARBA" id="ARBA00006484"/>
    </source>
</evidence>
<evidence type="ECO:0000313" key="5">
    <source>
        <dbReference type="Proteomes" id="UP001444661"/>
    </source>
</evidence>
<comment type="caution">
    <text evidence="4">The sequence shown here is derived from an EMBL/GenBank/DDBJ whole genome shotgun (WGS) entry which is preliminary data.</text>
</comment>
<dbReference type="InterPro" id="IPR057326">
    <property type="entry name" value="KR_dom"/>
</dbReference>
<sequence length="311" mass="33137">MSALATVPSRDDPLFQEVFRPVTKIYRTQTYAAIDPARPELSNRGKTAVVAGAGTGIGAACALSLAKSGVAAVALLARTEAALNQTKSAVEALGLGTRVFVYAVDIGNVGALNQALADFAAKNGSDGKKGKVDILVASAGIMPDIVSIEDADADAWWKGFEVNVRGRFNLLRAFAPVAGEGGVVVHISTAALHMAYLPGFSSYRASNSAAAKMFEYFGNEHPGLRVVQVHPGLIRTPLSYSFAPSAESAEGLPWDDVELSGDFVNWATSSEAAFLKDRFVHVNWDVEELMQRKEDVEKDPFLFTVSLKGWA</sequence>
<dbReference type="SUPFAM" id="SSF51735">
    <property type="entry name" value="NAD(P)-binding Rossmann-fold domains"/>
    <property type="match status" value="1"/>
</dbReference>
<dbReference type="PRINTS" id="PR00081">
    <property type="entry name" value="GDHRDH"/>
</dbReference>
<feature type="domain" description="Ketoreductase" evidence="3">
    <location>
        <begin position="46"/>
        <end position="237"/>
    </location>
</feature>
<keyword evidence="2" id="KW-0560">Oxidoreductase</keyword>
<dbReference type="InterPro" id="IPR002347">
    <property type="entry name" value="SDR_fam"/>
</dbReference>
<dbReference type="EMBL" id="JAQQWK010000010">
    <property type="protein sequence ID" value="KAK8029579.1"/>
    <property type="molecule type" value="Genomic_DNA"/>
</dbReference>
<dbReference type="SMART" id="SM00822">
    <property type="entry name" value="PKS_KR"/>
    <property type="match status" value="1"/>
</dbReference>
<reference evidence="4 5" key="1">
    <citation type="submission" date="2023-01" db="EMBL/GenBank/DDBJ databases">
        <title>Analysis of 21 Apiospora genomes using comparative genomics revels a genus with tremendous synthesis potential of carbohydrate active enzymes and secondary metabolites.</title>
        <authorList>
            <person name="Sorensen T."/>
        </authorList>
    </citation>
    <scope>NUCLEOTIDE SEQUENCE [LARGE SCALE GENOMIC DNA]</scope>
    <source>
        <strain evidence="4 5">CBS 33761</strain>
    </source>
</reference>
<name>A0ABR1SEC2_9PEZI</name>
<keyword evidence="5" id="KW-1185">Reference proteome</keyword>
<dbReference type="Proteomes" id="UP001444661">
    <property type="component" value="Unassembled WGS sequence"/>
</dbReference>
<proteinExistence type="inferred from homology"/>
<dbReference type="InterPro" id="IPR036291">
    <property type="entry name" value="NAD(P)-bd_dom_sf"/>
</dbReference>
<evidence type="ECO:0000313" key="4">
    <source>
        <dbReference type="EMBL" id="KAK8029579.1"/>
    </source>
</evidence>